<dbReference type="EMBL" id="CAJOBS010002574">
    <property type="protein sequence ID" value="CAF4823781.1"/>
    <property type="molecule type" value="Genomic_DNA"/>
</dbReference>
<comment type="caution">
    <text evidence="3">The sequence shown here is derived from an EMBL/GenBank/DDBJ whole genome shotgun (WGS) entry which is preliminary data.</text>
</comment>
<dbReference type="AlphaFoldDB" id="A0A821QM66"/>
<evidence type="ECO:0000313" key="3">
    <source>
        <dbReference type="EMBL" id="CAF4823781.1"/>
    </source>
</evidence>
<feature type="region of interest" description="Disordered" evidence="1">
    <location>
        <begin position="208"/>
        <end position="265"/>
    </location>
</feature>
<organism evidence="3 4">
    <name type="scientific">Rotaria socialis</name>
    <dbReference type="NCBI Taxonomy" id="392032"/>
    <lineage>
        <taxon>Eukaryota</taxon>
        <taxon>Metazoa</taxon>
        <taxon>Spiralia</taxon>
        <taxon>Gnathifera</taxon>
        <taxon>Rotifera</taxon>
        <taxon>Eurotatoria</taxon>
        <taxon>Bdelloidea</taxon>
        <taxon>Philodinida</taxon>
        <taxon>Philodinidae</taxon>
        <taxon>Rotaria</taxon>
    </lineage>
</organism>
<dbReference type="Proteomes" id="UP000663838">
    <property type="component" value="Unassembled WGS sequence"/>
</dbReference>
<evidence type="ECO:0000256" key="1">
    <source>
        <dbReference type="SAM" id="MobiDB-lite"/>
    </source>
</evidence>
<gene>
    <name evidence="2" type="ORF">KIK155_LOCUS12592</name>
    <name evidence="3" type="ORF">TOA249_LOCUS24759</name>
</gene>
<evidence type="ECO:0000313" key="2">
    <source>
        <dbReference type="EMBL" id="CAF3454015.1"/>
    </source>
</evidence>
<dbReference type="EMBL" id="CAJNYV010002083">
    <property type="protein sequence ID" value="CAF3454015.1"/>
    <property type="molecule type" value="Genomic_DNA"/>
</dbReference>
<protein>
    <submittedName>
        <fullName evidence="3">Uncharacterized protein</fullName>
    </submittedName>
</protein>
<proteinExistence type="predicted"/>
<sequence>MQKVVVIPHSLFTKWQDRQKENDKHDKRLANLEANLNKILKSGKADDFKKVHYVEALRKFLQEHRKIDDDVSDIKLEIEEKNQANLSNDHLYNSLKNKITGSNLLKKGQSLYKLLSNSPDIDWTNNGMVTLHGSLIAGSNIDDLIAGALDQTYSDRNPTSPGKDAFEKFVRRLKGGRYSMTRSAQQIAQQAVAAPSQSQIIQSPVTQAPVTQAPVTQRASRGRSYRGRASSGQAYPTNIYKKQYKENKRSNNDNSASATIDWLPY</sequence>
<name>A0A821QM66_9BILA</name>
<evidence type="ECO:0000313" key="4">
    <source>
        <dbReference type="Proteomes" id="UP000663838"/>
    </source>
</evidence>
<reference evidence="3" key="1">
    <citation type="submission" date="2021-02" db="EMBL/GenBank/DDBJ databases">
        <authorList>
            <person name="Nowell W R."/>
        </authorList>
    </citation>
    <scope>NUCLEOTIDE SEQUENCE</scope>
</reference>
<accession>A0A821QM66</accession>
<dbReference type="Proteomes" id="UP000663865">
    <property type="component" value="Unassembled WGS sequence"/>
</dbReference>